<dbReference type="RefSeq" id="WP_245301514.1">
    <property type="nucleotide sequence ID" value="NZ_JAGGKX010000006.1"/>
</dbReference>
<feature type="domain" description="Diacylglycerol glucosyltransferase N-terminal" evidence="6">
    <location>
        <begin position="21"/>
        <end position="187"/>
    </location>
</feature>
<dbReference type="InterPro" id="IPR007235">
    <property type="entry name" value="Glyco_trans_28_C"/>
</dbReference>
<dbReference type="SUPFAM" id="SSF53756">
    <property type="entry name" value="UDP-Glycosyltransferase/glycogen phosphorylase"/>
    <property type="match status" value="1"/>
</dbReference>
<gene>
    <name evidence="7" type="ORF">J2Z83_001506</name>
</gene>
<comment type="similarity">
    <text evidence="2">Belongs to the glycosyltransferase 28 family.</text>
</comment>
<evidence type="ECO:0000256" key="3">
    <source>
        <dbReference type="ARBA" id="ARBA00022676"/>
    </source>
</evidence>
<dbReference type="InterPro" id="IPR050519">
    <property type="entry name" value="Glycosyltransf_28_UgtP"/>
</dbReference>
<keyword evidence="8" id="KW-1185">Reference proteome</keyword>
<keyword evidence="4 7" id="KW-0808">Transferase</keyword>
<evidence type="ECO:0000313" key="8">
    <source>
        <dbReference type="Proteomes" id="UP001519345"/>
    </source>
</evidence>
<evidence type="ECO:0000256" key="2">
    <source>
        <dbReference type="ARBA" id="ARBA00006962"/>
    </source>
</evidence>
<dbReference type="InterPro" id="IPR009695">
    <property type="entry name" value="Diacylglyc_glucosyltr_N"/>
</dbReference>
<feature type="domain" description="Glycosyl transferase family 28 C-terminal" evidence="5">
    <location>
        <begin position="206"/>
        <end position="327"/>
    </location>
</feature>
<proteinExistence type="inferred from homology"/>
<evidence type="ECO:0000259" key="6">
    <source>
        <dbReference type="Pfam" id="PF06925"/>
    </source>
</evidence>
<comment type="subcellular location">
    <subcellularLocation>
        <location evidence="1">Membrane</location>
    </subcellularLocation>
</comment>
<protein>
    <submittedName>
        <fullName evidence="7">UDP-N-acetylglucosamine:LPS N-acetylglucosamine transferase</fullName>
    </submittedName>
</protein>
<dbReference type="PANTHER" id="PTHR43025:SF3">
    <property type="entry name" value="MONOGALACTOSYLDIACYLGLYCEROL SYNTHASE 1, CHLOROPLASTIC"/>
    <property type="match status" value="1"/>
</dbReference>
<dbReference type="Gene3D" id="3.40.50.2000">
    <property type="entry name" value="Glycogen Phosphorylase B"/>
    <property type="match status" value="1"/>
</dbReference>
<dbReference type="Pfam" id="PF06925">
    <property type="entry name" value="MGDG_synth"/>
    <property type="match status" value="1"/>
</dbReference>
<organism evidence="7 8">
    <name type="scientific">Virgibacillus natechei</name>
    <dbReference type="NCBI Taxonomy" id="1216297"/>
    <lineage>
        <taxon>Bacteria</taxon>
        <taxon>Bacillati</taxon>
        <taxon>Bacillota</taxon>
        <taxon>Bacilli</taxon>
        <taxon>Bacillales</taxon>
        <taxon>Bacillaceae</taxon>
        <taxon>Virgibacillus</taxon>
    </lineage>
</organism>
<dbReference type="Proteomes" id="UP001519345">
    <property type="component" value="Unassembled WGS sequence"/>
</dbReference>
<keyword evidence="3" id="KW-0328">Glycosyltransferase</keyword>
<evidence type="ECO:0000256" key="1">
    <source>
        <dbReference type="ARBA" id="ARBA00004370"/>
    </source>
</evidence>
<evidence type="ECO:0000259" key="5">
    <source>
        <dbReference type="Pfam" id="PF04101"/>
    </source>
</evidence>
<reference evidence="7 8" key="1">
    <citation type="submission" date="2021-03" db="EMBL/GenBank/DDBJ databases">
        <title>Genomic Encyclopedia of Type Strains, Phase IV (KMG-IV): sequencing the most valuable type-strain genomes for metagenomic binning, comparative biology and taxonomic classification.</title>
        <authorList>
            <person name="Goeker M."/>
        </authorList>
    </citation>
    <scope>NUCLEOTIDE SEQUENCE [LARGE SCALE GENOMIC DNA]</scope>
    <source>
        <strain evidence="7 8">DSM 25609</strain>
    </source>
</reference>
<sequence>MEMLDKKEALFLPFMQITTGHHHVANTLMDELEKVNRRIRCHKVDILSYSYGRIEGLVSSTYLAWIQMLPQAYDWIYSRVANKKLSKRRRQFLFEALFTYSFKRLMKENNPSILFCTHALPSHIAGLLKRSGKLNSVIVNVYTDYFVNHIWGIDGVDYHIVPSKLVKEFLMRNGVEADKIFVTGIPVDAAFHEKKEQSAENQGINVLVTGGSLGVGAIDELLPNNESRKKLHYYVLCGENEGLYTKLMNKRNPNVTPLPYIESKEEMNHLYDKVDAVLTKPGGVTVSESLMKRKVLFVCNALPGQEKVNLEQLKQLQLAIPIDTHQSVETQIVTYFSDKEKQEHLEHHLEGYHHSLETKPMVEILNEIISISDIEKH</sequence>
<evidence type="ECO:0000313" key="7">
    <source>
        <dbReference type="EMBL" id="MBP1969402.1"/>
    </source>
</evidence>
<evidence type="ECO:0000256" key="4">
    <source>
        <dbReference type="ARBA" id="ARBA00022679"/>
    </source>
</evidence>
<dbReference type="EMBL" id="JAGGKX010000006">
    <property type="protein sequence ID" value="MBP1969402.1"/>
    <property type="molecule type" value="Genomic_DNA"/>
</dbReference>
<name>A0ABS4IEP6_9BACI</name>
<comment type="caution">
    <text evidence="7">The sequence shown here is derived from an EMBL/GenBank/DDBJ whole genome shotgun (WGS) entry which is preliminary data.</text>
</comment>
<accession>A0ABS4IEP6</accession>
<dbReference type="Pfam" id="PF04101">
    <property type="entry name" value="Glyco_tran_28_C"/>
    <property type="match status" value="1"/>
</dbReference>
<dbReference type="PANTHER" id="PTHR43025">
    <property type="entry name" value="MONOGALACTOSYLDIACYLGLYCEROL SYNTHASE"/>
    <property type="match status" value="1"/>
</dbReference>
<dbReference type="GO" id="GO:0016740">
    <property type="term" value="F:transferase activity"/>
    <property type="evidence" value="ECO:0007669"/>
    <property type="project" value="UniProtKB-KW"/>
</dbReference>